<dbReference type="PANTHER" id="PTHR47718:SF13">
    <property type="entry name" value="OS09G0290500 PROTEIN"/>
    <property type="match status" value="1"/>
</dbReference>
<evidence type="ECO:0000313" key="4">
    <source>
        <dbReference type="EMBL" id="CAH9076563.1"/>
    </source>
</evidence>
<dbReference type="GO" id="GO:0008270">
    <property type="term" value="F:zinc ion binding"/>
    <property type="evidence" value="ECO:0007669"/>
    <property type="project" value="UniProtKB-KW"/>
</dbReference>
<accession>A0A9P0YUQ4</accession>
<dbReference type="EMBL" id="CAMAPE010000010">
    <property type="protein sequence ID" value="CAH9076563.1"/>
    <property type="molecule type" value="Genomic_DNA"/>
</dbReference>
<feature type="domain" description="SWIM-type" evidence="3">
    <location>
        <begin position="173"/>
        <end position="211"/>
    </location>
</feature>
<dbReference type="Pfam" id="PF03101">
    <property type="entry name" value="FAR1"/>
    <property type="match status" value="1"/>
</dbReference>
<evidence type="ECO:0000259" key="3">
    <source>
        <dbReference type="PROSITE" id="PS50966"/>
    </source>
</evidence>
<keyword evidence="1" id="KW-0479">Metal-binding</keyword>
<evidence type="ECO:0000256" key="1">
    <source>
        <dbReference type="PROSITE-ProRule" id="PRU00325"/>
    </source>
</evidence>
<feature type="region of interest" description="Disordered" evidence="2">
    <location>
        <begin position="320"/>
        <end position="354"/>
    </location>
</feature>
<dbReference type="PANTHER" id="PTHR47718">
    <property type="entry name" value="OS01G0519700 PROTEIN"/>
    <property type="match status" value="1"/>
</dbReference>
<evidence type="ECO:0000313" key="5">
    <source>
        <dbReference type="Proteomes" id="UP001152484"/>
    </source>
</evidence>
<dbReference type="InterPro" id="IPR004330">
    <property type="entry name" value="FAR1_DNA_bnd_dom"/>
</dbReference>
<keyword evidence="1" id="KW-0863">Zinc-finger</keyword>
<proteinExistence type="predicted"/>
<dbReference type="PROSITE" id="PS50966">
    <property type="entry name" value="ZF_SWIM"/>
    <property type="match status" value="1"/>
</dbReference>
<organism evidence="4 5">
    <name type="scientific">Cuscuta europaea</name>
    <name type="common">European dodder</name>
    <dbReference type="NCBI Taxonomy" id="41803"/>
    <lineage>
        <taxon>Eukaryota</taxon>
        <taxon>Viridiplantae</taxon>
        <taxon>Streptophyta</taxon>
        <taxon>Embryophyta</taxon>
        <taxon>Tracheophyta</taxon>
        <taxon>Spermatophyta</taxon>
        <taxon>Magnoliopsida</taxon>
        <taxon>eudicotyledons</taxon>
        <taxon>Gunneridae</taxon>
        <taxon>Pentapetalae</taxon>
        <taxon>asterids</taxon>
        <taxon>lamiids</taxon>
        <taxon>Solanales</taxon>
        <taxon>Convolvulaceae</taxon>
        <taxon>Cuscuteae</taxon>
        <taxon>Cuscuta</taxon>
        <taxon>Cuscuta subgen. Cuscuta</taxon>
    </lineage>
</organism>
<name>A0A9P0YUQ4_CUSEU</name>
<comment type="caution">
    <text evidence="4">The sequence shown here is derived from an EMBL/GenBank/DDBJ whole genome shotgun (WGS) entry which is preliminary data.</text>
</comment>
<reference evidence="4" key="1">
    <citation type="submission" date="2022-07" db="EMBL/GenBank/DDBJ databases">
        <authorList>
            <person name="Macas J."/>
            <person name="Novak P."/>
            <person name="Neumann P."/>
        </authorList>
    </citation>
    <scope>NUCLEOTIDE SEQUENCE</scope>
</reference>
<dbReference type="Proteomes" id="UP001152484">
    <property type="component" value="Unassembled WGS sequence"/>
</dbReference>
<keyword evidence="5" id="KW-1185">Reference proteome</keyword>
<keyword evidence="1" id="KW-0862">Zinc</keyword>
<dbReference type="OrthoDB" id="1298625at2759"/>
<gene>
    <name evidence="4" type="ORF">CEURO_LOCUS5881</name>
</gene>
<sequence length="383" mass="43839">MEFESREAVYDFYKAYRKRLGFPIRTRSTTKDKRGEHIMSILLECSRAGRRCSQSKNQLMPQPSMQIGCEARLRAHVNYAGICKISKVFLQHSHPMSPTKARLFRCNRKLTHGMARKLAINDVAGIRLNKSFTAAVVEAGGYDQLPFIEKDCRNYIDKVEKERMDINGFKKNVNFYIEFDPITCFGIYSCHLFEFRGMICKHLIVVLIRLDIQLLFEVYLMKRWRKDMKRAYQRVKINYDGWITTVEQHRFDKLCKTFESFANMIADDEAKYNEVLLWLDTQLSTYTPPVNHSSIGGNMTPLEDPTTSIGGEVEVLPIGDPKCTKRKGAPRKNRAKGPLQKGKKKGKAKKDNARAAATTIQSNGVANVPIVYSTGLDLNLSLM</sequence>
<evidence type="ECO:0000256" key="2">
    <source>
        <dbReference type="SAM" id="MobiDB-lite"/>
    </source>
</evidence>
<dbReference type="AlphaFoldDB" id="A0A9P0YUQ4"/>
<protein>
    <recommendedName>
        <fullName evidence="3">SWIM-type domain-containing protein</fullName>
    </recommendedName>
</protein>
<dbReference type="InterPro" id="IPR007527">
    <property type="entry name" value="Znf_SWIM"/>
</dbReference>
<feature type="compositionally biased region" description="Basic residues" evidence="2">
    <location>
        <begin position="324"/>
        <end position="348"/>
    </location>
</feature>